<feature type="domain" description="Rieske" evidence="7">
    <location>
        <begin position="47"/>
        <end position="156"/>
    </location>
</feature>
<keyword evidence="9" id="KW-1185">Reference proteome</keyword>
<evidence type="ECO:0000313" key="9">
    <source>
        <dbReference type="Proteomes" id="UP000539372"/>
    </source>
</evidence>
<dbReference type="Gene3D" id="3.90.380.10">
    <property type="entry name" value="Naphthalene 1,2-dioxygenase Alpha Subunit, Chain A, domain 1"/>
    <property type="match status" value="2"/>
</dbReference>
<sequence length="410" mass="46916">MTRPLTAEEKQLSTVPNEWDRSGLPAWTYYSEELNTVEKDALFRRHWQIACHVNDVPDPGSFMTFDMCGDRAVIMRGKDGVVRAFHNLCRHRGSRVVAEDKGVCKHVMTCPFHGWTYNLDGTLRSPAIPESLPKLDPVEHGLKPIEMEIWKGLVFIRFQTSDQPSIAEMMARHEDKLKDIDLENWVPADGTRSEHEMAVNWKSVRDVDNEGYHVSMAHPALQELYGGGYWDEPLQNGTSVSYGILNDHPGRTWSVRHYKKLLSAVPEIPEDQKKMWFYIGIFPNNVISFYPGMINYYQEFPISARRTIQRSATYCAAPDSQTMKQLIFLTGRIDDQTYEEDTQLIEWSCEATESSAYDGIILSDREYNVRSWHDGFRAKVPVLNLDSEPAPNTVSTVNKEMTASRDVAAE</sequence>
<keyword evidence="6" id="KW-0411">Iron-sulfur</keyword>
<dbReference type="GO" id="GO:0051537">
    <property type="term" value="F:2 iron, 2 sulfur cluster binding"/>
    <property type="evidence" value="ECO:0007669"/>
    <property type="project" value="UniProtKB-KW"/>
</dbReference>
<dbReference type="SUPFAM" id="SSF55961">
    <property type="entry name" value="Bet v1-like"/>
    <property type="match status" value="1"/>
</dbReference>
<evidence type="ECO:0000256" key="5">
    <source>
        <dbReference type="ARBA" id="ARBA00023004"/>
    </source>
</evidence>
<dbReference type="PROSITE" id="PS51296">
    <property type="entry name" value="RIESKE"/>
    <property type="match status" value="1"/>
</dbReference>
<proteinExistence type="predicted"/>
<dbReference type="InterPro" id="IPR036922">
    <property type="entry name" value="Rieske_2Fe-2S_sf"/>
</dbReference>
<evidence type="ECO:0000256" key="3">
    <source>
        <dbReference type="ARBA" id="ARBA00022723"/>
    </source>
</evidence>
<dbReference type="SUPFAM" id="SSF50022">
    <property type="entry name" value="ISP domain"/>
    <property type="match status" value="1"/>
</dbReference>
<dbReference type="PRINTS" id="PR00090">
    <property type="entry name" value="RNGDIOXGNASE"/>
</dbReference>
<evidence type="ECO:0000256" key="6">
    <source>
        <dbReference type="ARBA" id="ARBA00023014"/>
    </source>
</evidence>
<dbReference type="Pfam" id="PF00848">
    <property type="entry name" value="Ring_hydroxyl_A"/>
    <property type="match status" value="1"/>
</dbReference>
<evidence type="ECO:0000256" key="4">
    <source>
        <dbReference type="ARBA" id="ARBA00023002"/>
    </source>
</evidence>
<keyword evidence="5" id="KW-0408">Iron</keyword>
<keyword evidence="4" id="KW-0560">Oxidoreductase</keyword>
<dbReference type="EMBL" id="JABBNT010000005">
    <property type="protein sequence ID" value="NMM46087.1"/>
    <property type="molecule type" value="Genomic_DNA"/>
</dbReference>
<dbReference type="CDD" id="cd03469">
    <property type="entry name" value="Rieske_RO_Alpha_N"/>
    <property type="match status" value="1"/>
</dbReference>
<keyword evidence="3" id="KW-0479">Metal-binding</keyword>
<accession>A0A7Y0HHP3</accession>
<gene>
    <name evidence="8" type="ORF">HH303_16460</name>
</gene>
<organism evidence="8 9">
    <name type="scientific">Pacificispira spongiicola</name>
    <dbReference type="NCBI Taxonomy" id="2729598"/>
    <lineage>
        <taxon>Bacteria</taxon>
        <taxon>Pseudomonadati</taxon>
        <taxon>Pseudomonadota</taxon>
        <taxon>Alphaproteobacteria</taxon>
        <taxon>Rhodospirillales</taxon>
        <taxon>Rhodospirillaceae</taxon>
        <taxon>Pacificispira</taxon>
    </lineage>
</organism>
<dbReference type="InterPro" id="IPR015879">
    <property type="entry name" value="Ring_hydroxy_dOase_asu_C_dom"/>
</dbReference>
<dbReference type="InterPro" id="IPR001663">
    <property type="entry name" value="Rng_hydr_dOase-A"/>
</dbReference>
<keyword evidence="2" id="KW-0001">2Fe-2S</keyword>
<evidence type="ECO:0000256" key="2">
    <source>
        <dbReference type="ARBA" id="ARBA00022714"/>
    </source>
</evidence>
<dbReference type="Pfam" id="PF00355">
    <property type="entry name" value="Rieske"/>
    <property type="match status" value="1"/>
</dbReference>
<dbReference type="Proteomes" id="UP000539372">
    <property type="component" value="Unassembled WGS sequence"/>
</dbReference>
<evidence type="ECO:0000256" key="1">
    <source>
        <dbReference type="ARBA" id="ARBA00001962"/>
    </source>
</evidence>
<dbReference type="GO" id="GO:0005506">
    <property type="term" value="F:iron ion binding"/>
    <property type="evidence" value="ECO:0007669"/>
    <property type="project" value="InterPro"/>
</dbReference>
<evidence type="ECO:0000259" key="7">
    <source>
        <dbReference type="PROSITE" id="PS51296"/>
    </source>
</evidence>
<dbReference type="CDD" id="cd00680">
    <property type="entry name" value="RHO_alpha_C"/>
    <property type="match status" value="1"/>
</dbReference>
<dbReference type="InterPro" id="IPR017941">
    <property type="entry name" value="Rieske_2Fe-2S"/>
</dbReference>
<comment type="cofactor">
    <cofactor evidence="1">
        <name>Fe cation</name>
        <dbReference type="ChEBI" id="CHEBI:24875"/>
    </cofactor>
</comment>
<dbReference type="GO" id="GO:0051213">
    <property type="term" value="F:dioxygenase activity"/>
    <property type="evidence" value="ECO:0007669"/>
    <property type="project" value="UniProtKB-KW"/>
</dbReference>
<dbReference type="PANTHER" id="PTHR43756:SF5">
    <property type="entry name" value="CHOLINE MONOOXYGENASE, CHLOROPLASTIC"/>
    <property type="match status" value="1"/>
</dbReference>
<comment type="caution">
    <text evidence="8">The sequence shown here is derived from an EMBL/GenBank/DDBJ whole genome shotgun (WGS) entry which is preliminary data.</text>
</comment>
<protein>
    <submittedName>
        <fullName evidence="8">Aromatic ring-hydroxylating dioxygenase subunit alpha</fullName>
    </submittedName>
</protein>
<dbReference type="Gene3D" id="2.102.10.10">
    <property type="entry name" value="Rieske [2Fe-2S] iron-sulphur domain"/>
    <property type="match status" value="1"/>
</dbReference>
<evidence type="ECO:0000313" key="8">
    <source>
        <dbReference type="EMBL" id="NMM46087.1"/>
    </source>
</evidence>
<reference evidence="8 9" key="1">
    <citation type="submission" date="2020-04" db="EMBL/GenBank/DDBJ databases">
        <title>Rhodospirillaceae bacterium KN72 isolated from deep sea.</title>
        <authorList>
            <person name="Zhang D.-C."/>
        </authorList>
    </citation>
    <scope>NUCLEOTIDE SEQUENCE [LARGE SCALE GENOMIC DNA]</scope>
    <source>
        <strain evidence="8 9">KN72</strain>
    </source>
</reference>
<name>A0A7Y0HHP3_9PROT</name>
<dbReference type="RefSeq" id="WP_169626478.1">
    <property type="nucleotide sequence ID" value="NZ_JABBNT010000005.1"/>
</dbReference>
<dbReference type="AlphaFoldDB" id="A0A7Y0HHP3"/>
<keyword evidence="8" id="KW-0223">Dioxygenase</keyword>
<dbReference type="PANTHER" id="PTHR43756">
    <property type="entry name" value="CHOLINE MONOOXYGENASE, CHLOROPLASTIC"/>
    <property type="match status" value="1"/>
</dbReference>